<dbReference type="Gene3D" id="3.90.1170.50">
    <property type="entry name" value="Aldehyde oxidase/xanthine dehydrogenase, a/b hammerhead"/>
    <property type="match status" value="1"/>
</dbReference>
<evidence type="ECO:0000313" key="3">
    <source>
        <dbReference type="Proteomes" id="UP000283254"/>
    </source>
</evidence>
<evidence type="ECO:0000313" key="2">
    <source>
        <dbReference type="EMBL" id="RNF29485.1"/>
    </source>
</evidence>
<accession>A0A422QHN8</accession>
<dbReference type="SMART" id="SM01008">
    <property type="entry name" value="Ald_Xan_dh_C"/>
    <property type="match status" value="1"/>
</dbReference>
<organism evidence="2 3">
    <name type="scientific">Massilia aurea</name>
    <dbReference type="NCBI Taxonomy" id="373040"/>
    <lineage>
        <taxon>Bacteria</taxon>
        <taxon>Pseudomonadati</taxon>
        <taxon>Pseudomonadota</taxon>
        <taxon>Betaproteobacteria</taxon>
        <taxon>Burkholderiales</taxon>
        <taxon>Oxalobacteraceae</taxon>
        <taxon>Telluria group</taxon>
        <taxon>Massilia</taxon>
    </lineage>
</organism>
<sequence>MKFTTAATTNPIDRQRYVGQPLDRIDGPLKCTGMAPYAYEHHKEVPNAAHGFVVGSSIAKGRIASVEIEAARRAPGVLAVVTAANAGKLGKGDMNVAHLLAGPKIEHYHQAVALVVAETFEQARA</sequence>
<dbReference type="SUPFAM" id="SSF54665">
    <property type="entry name" value="CO dehydrogenase molybdoprotein N-domain-like"/>
    <property type="match status" value="1"/>
</dbReference>
<comment type="caution">
    <text evidence="2">The sequence shown here is derived from an EMBL/GenBank/DDBJ whole genome shotgun (WGS) entry which is preliminary data.</text>
</comment>
<dbReference type="InterPro" id="IPR016208">
    <property type="entry name" value="Ald_Oxase/xanthine_DH-like"/>
</dbReference>
<dbReference type="GO" id="GO:0005506">
    <property type="term" value="F:iron ion binding"/>
    <property type="evidence" value="ECO:0007669"/>
    <property type="project" value="InterPro"/>
</dbReference>
<keyword evidence="3" id="KW-1185">Reference proteome</keyword>
<name>A0A422QHN8_9BURK</name>
<dbReference type="Proteomes" id="UP000283254">
    <property type="component" value="Unassembled WGS sequence"/>
</dbReference>
<dbReference type="GO" id="GO:0016491">
    <property type="term" value="F:oxidoreductase activity"/>
    <property type="evidence" value="ECO:0007669"/>
    <property type="project" value="InterPro"/>
</dbReference>
<dbReference type="PANTHER" id="PTHR11908:SF123">
    <property type="entry name" value="ALDEHYDE OXIDOREDUCTASE MOLYBDENUM-BINDING SUBUNIT PAOC"/>
    <property type="match status" value="1"/>
</dbReference>
<feature type="non-terminal residue" evidence="2">
    <location>
        <position position="125"/>
    </location>
</feature>
<dbReference type="Pfam" id="PF01315">
    <property type="entry name" value="Ald_Xan_dh_C"/>
    <property type="match status" value="1"/>
</dbReference>
<gene>
    <name evidence="2" type="ORF">NM04_17690</name>
</gene>
<dbReference type="InterPro" id="IPR036856">
    <property type="entry name" value="Ald_Oxase/Xan_DH_a/b_sf"/>
</dbReference>
<feature type="domain" description="Aldehyde oxidase/xanthine dehydrogenase a/b hammerhead" evidence="1">
    <location>
        <begin position="32"/>
        <end position="125"/>
    </location>
</feature>
<dbReference type="InterPro" id="IPR000674">
    <property type="entry name" value="Ald_Oxase/Xan_DH_a/b"/>
</dbReference>
<proteinExistence type="predicted"/>
<evidence type="ECO:0000259" key="1">
    <source>
        <dbReference type="SMART" id="SM01008"/>
    </source>
</evidence>
<dbReference type="EMBL" id="JSAB01000197">
    <property type="protein sequence ID" value="RNF29485.1"/>
    <property type="molecule type" value="Genomic_DNA"/>
</dbReference>
<dbReference type="PANTHER" id="PTHR11908">
    <property type="entry name" value="XANTHINE DEHYDROGENASE"/>
    <property type="match status" value="1"/>
</dbReference>
<reference evidence="2" key="1">
    <citation type="submission" date="2014-10" db="EMBL/GenBank/DDBJ databases">
        <title>Massilia sp. genome.</title>
        <authorList>
            <person name="Xu B."/>
            <person name="Dai L."/>
            <person name="Huang Z."/>
        </authorList>
    </citation>
    <scope>NUCLEOTIDE SEQUENCE [LARGE SCALE GENOMIC DNA]</scope>
    <source>
        <strain evidence="2">CFS-1</strain>
    </source>
</reference>
<dbReference type="AlphaFoldDB" id="A0A422QHN8"/>
<protein>
    <recommendedName>
        <fullName evidence="1">Aldehyde oxidase/xanthine dehydrogenase a/b hammerhead domain-containing protein</fullName>
    </recommendedName>
</protein>